<dbReference type="PANTHER" id="PTHR10293:SF16">
    <property type="entry name" value="GLUTAREDOXIN-RELATED PROTEIN 5, MITOCHONDRIAL"/>
    <property type="match status" value="1"/>
</dbReference>
<dbReference type="InterPro" id="IPR036249">
    <property type="entry name" value="Thioredoxin-like_sf"/>
</dbReference>
<dbReference type="EMBL" id="SDRB02006184">
    <property type="protein sequence ID" value="THG12934.1"/>
    <property type="molecule type" value="Genomic_DNA"/>
</dbReference>
<dbReference type="AlphaFoldDB" id="A0A4S4EB27"/>
<dbReference type="STRING" id="542762.A0A4S4EB27"/>
<reference evidence="3 4" key="1">
    <citation type="journal article" date="2018" name="Proc. Natl. Acad. Sci. U.S.A.">
        <title>Draft genome sequence of Camellia sinensis var. sinensis provides insights into the evolution of the tea genome and tea quality.</title>
        <authorList>
            <person name="Wei C."/>
            <person name="Yang H."/>
            <person name="Wang S."/>
            <person name="Zhao J."/>
            <person name="Liu C."/>
            <person name="Gao L."/>
            <person name="Xia E."/>
            <person name="Lu Y."/>
            <person name="Tai Y."/>
            <person name="She G."/>
            <person name="Sun J."/>
            <person name="Cao H."/>
            <person name="Tong W."/>
            <person name="Gao Q."/>
            <person name="Li Y."/>
            <person name="Deng W."/>
            <person name="Jiang X."/>
            <person name="Wang W."/>
            <person name="Chen Q."/>
            <person name="Zhang S."/>
            <person name="Li H."/>
            <person name="Wu J."/>
            <person name="Wang P."/>
            <person name="Li P."/>
            <person name="Shi C."/>
            <person name="Zheng F."/>
            <person name="Jian J."/>
            <person name="Huang B."/>
            <person name="Shan D."/>
            <person name="Shi M."/>
            <person name="Fang C."/>
            <person name="Yue Y."/>
            <person name="Li F."/>
            <person name="Li D."/>
            <person name="Wei S."/>
            <person name="Han B."/>
            <person name="Jiang C."/>
            <person name="Yin Y."/>
            <person name="Xia T."/>
            <person name="Zhang Z."/>
            <person name="Bennetzen J.L."/>
            <person name="Zhao S."/>
            <person name="Wan X."/>
        </authorList>
    </citation>
    <scope>NUCLEOTIDE SEQUENCE [LARGE SCALE GENOMIC DNA]</scope>
    <source>
        <strain evidence="4">cv. Shuchazao</strain>
        <tissue evidence="3">Leaf</tissue>
    </source>
</reference>
<dbReference type="SUPFAM" id="SSF52833">
    <property type="entry name" value="Thioredoxin-like"/>
    <property type="match status" value="1"/>
</dbReference>
<dbReference type="PROSITE" id="PS51354">
    <property type="entry name" value="GLUTAREDOXIN_2"/>
    <property type="match status" value="1"/>
</dbReference>
<dbReference type="Gene3D" id="3.40.30.10">
    <property type="entry name" value="Glutaredoxin"/>
    <property type="match status" value="1"/>
</dbReference>
<gene>
    <name evidence="3" type="ORF">TEA_014557</name>
</gene>
<dbReference type="GO" id="GO:0005759">
    <property type="term" value="C:mitochondrial matrix"/>
    <property type="evidence" value="ECO:0007669"/>
    <property type="project" value="TreeGrafter"/>
</dbReference>
<dbReference type="PANTHER" id="PTHR10293">
    <property type="entry name" value="GLUTAREDOXIN FAMILY MEMBER"/>
    <property type="match status" value="1"/>
</dbReference>
<accession>A0A4S4EB27</accession>
<keyword evidence="4" id="KW-1185">Reference proteome</keyword>
<evidence type="ECO:0000256" key="1">
    <source>
        <dbReference type="ARBA" id="ARBA00023284"/>
    </source>
</evidence>
<protein>
    <submittedName>
        <fullName evidence="3">Uncharacterized protein</fullName>
    </submittedName>
</protein>
<evidence type="ECO:0000313" key="4">
    <source>
        <dbReference type="Proteomes" id="UP000306102"/>
    </source>
</evidence>
<keyword evidence="1" id="KW-0676">Redox-active center</keyword>
<comment type="caution">
    <text evidence="3">The sequence shown here is derived from an EMBL/GenBank/DDBJ whole genome shotgun (WGS) entry which is preliminary data.</text>
</comment>
<organism evidence="3 4">
    <name type="scientific">Camellia sinensis var. sinensis</name>
    <name type="common">China tea</name>
    <dbReference type="NCBI Taxonomy" id="542762"/>
    <lineage>
        <taxon>Eukaryota</taxon>
        <taxon>Viridiplantae</taxon>
        <taxon>Streptophyta</taxon>
        <taxon>Embryophyta</taxon>
        <taxon>Tracheophyta</taxon>
        <taxon>Spermatophyta</taxon>
        <taxon>Magnoliopsida</taxon>
        <taxon>eudicotyledons</taxon>
        <taxon>Gunneridae</taxon>
        <taxon>Pentapetalae</taxon>
        <taxon>asterids</taxon>
        <taxon>Ericales</taxon>
        <taxon>Theaceae</taxon>
        <taxon>Camellia</taxon>
    </lineage>
</organism>
<sequence length="351" mass="38953">MWRRLSTQLHRFFAAAANISSPWRSPSPFRPSTILYSRSVASNYGTKAAGSFNHHGIQYSTTVPNDPDIHKDFRPTNKLESSGLSLKDIVEQDVKDNPVMLYMKGVPDLPRCGFSSLSVRVLKEYSYYGILTIDMPFADVHLSARNILEGPELKNAAKAYRERKRDRDRRCEEEIGGGDRRWRAEEEISEGVGRGDQRCEEDGSLLSAEEMGDGGGLAPSLPPSHFIFLTPTAAKGLLKFMTDRGRIYLSTSRCNFRGTDMLNNGHMMIMFLAVTSRFAMAMVPFARTATTTVTMMYPTMTVMSSTVTTTVATMSAITMTMLMNMMSPAVTVMPFDRTCCTSVMSTGAVVS</sequence>
<keyword evidence="2" id="KW-0812">Transmembrane</keyword>
<keyword evidence="2" id="KW-1133">Transmembrane helix</keyword>
<dbReference type="Proteomes" id="UP000306102">
    <property type="component" value="Unassembled WGS sequence"/>
</dbReference>
<feature type="transmembrane region" description="Helical" evidence="2">
    <location>
        <begin position="267"/>
        <end position="285"/>
    </location>
</feature>
<keyword evidence="2" id="KW-0472">Membrane</keyword>
<name>A0A4S4EB27_CAMSN</name>
<dbReference type="InterPro" id="IPR004480">
    <property type="entry name" value="Monothiol_GRX-rel"/>
</dbReference>
<proteinExistence type="predicted"/>
<evidence type="ECO:0000256" key="2">
    <source>
        <dbReference type="SAM" id="Phobius"/>
    </source>
</evidence>
<feature type="transmembrane region" description="Helical" evidence="2">
    <location>
        <begin position="297"/>
        <end position="317"/>
    </location>
</feature>
<evidence type="ECO:0000313" key="3">
    <source>
        <dbReference type="EMBL" id="THG12934.1"/>
    </source>
</evidence>